<dbReference type="Proteomes" id="UP000054558">
    <property type="component" value="Unassembled WGS sequence"/>
</dbReference>
<dbReference type="AlphaFoldDB" id="A0A1Y1IH04"/>
<reference evidence="1 2" key="1">
    <citation type="journal article" date="2014" name="Nat. Commun.">
        <title>Klebsormidium flaccidum genome reveals primary factors for plant terrestrial adaptation.</title>
        <authorList>
            <person name="Hori K."/>
            <person name="Maruyama F."/>
            <person name="Fujisawa T."/>
            <person name="Togashi T."/>
            <person name="Yamamoto N."/>
            <person name="Seo M."/>
            <person name="Sato S."/>
            <person name="Yamada T."/>
            <person name="Mori H."/>
            <person name="Tajima N."/>
            <person name="Moriyama T."/>
            <person name="Ikeuchi M."/>
            <person name="Watanabe M."/>
            <person name="Wada H."/>
            <person name="Kobayashi K."/>
            <person name="Saito M."/>
            <person name="Masuda T."/>
            <person name="Sasaki-Sekimoto Y."/>
            <person name="Mashiguchi K."/>
            <person name="Awai K."/>
            <person name="Shimojima M."/>
            <person name="Masuda S."/>
            <person name="Iwai M."/>
            <person name="Nobusawa T."/>
            <person name="Narise T."/>
            <person name="Kondo S."/>
            <person name="Saito H."/>
            <person name="Sato R."/>
            <person name="Murakawa M."/>
            <person name="Ihara Y."/>
            <person name="Oshima-Yamada Y."/>
            <person name="Ohtaka K."/>
            <person name="Satoh M."/>
            <person name="Sonobe K."/>
            <person name="Ishii M."/>
            <person name="Ohtani R."/>
            <person name="Kanamori-Sato M."/>
            <person name="Honoki R."/>
            <person name="Miyazaki D."/>
            <person name="Mochizuki H."/>
            <person name="Umetsu J."/>
            <person name="Higashi K."/>
            <person name="Shibata D."/>
            <person name="Kamiya Y."/>
            <person name="Sato N."/>
            <person name="Nakamura Y."/>
            <person name="Tabata S."/>
            <person name="Ida S."/>
            <person name="Kurokawa K."/>
            <person name="Ohta H."/>
        </authorList>
    </citation>
    <scope>NUCLEOTIDE SEQUENCE [LARGE SCALE GENOMIC DNA]</scope>
    <source>
        <strain evidence="1 2">NIES-2285</strain>
    </source>
</reference>
<evidence type="ECO:0000313" key="1">
    <source>
        <dbReference type="EMBL" id="GAQ89342.1"/>
    </source>
</evidence>
<accession>A0A1Y1IH04</accession>
<gene>
    <name evidence="1" type="ORF">KFL_005130010</name>
</gene>
<dbReference type="OrthoDB" id="550575at2759"/>
<proteinExistence type="predicted"/>
<name>A0A1Y1IH04_KLENI</name>
<feature type="non-terminal residue" evidence="1">
    <location>
        <position position="1"/>
    </location>
</feature>
<sequence length="155" mass="16653">MAAFVAGLLGISEQEFQFRVQRANHLTVAPLLSLYHSISPLLGLTASSDDLPLVAAVHEAVPLSTSSQPAQLLEDADGEQNHAHFDASAIEPLSLNSDAKSQEGELQLTLREQGLCGRWEALPQRGEREGGTLTFCLEEGLAGRGEALRRTPPQD</sequence>
<organism evidence="1 2">
    <name type="scientific">Klebsormidium nitens</name>
    <name type="common">Green alga</name>
    <name type="synonym">Ulothrix nitens</name>
    <dbReference type="NCBI Taxonomy" id="105231"/>
    <lineage>
        <taxon>Eukaryota</taxon>
        <taxon>Viridiplantae</taxon>
        <taxon>Streptophyta</taxon>
        <taxon>Klebsormidiophyceae</taxon>
        <taxon>Klebsormidiales</taxon>
        <taxon>Klebsormidiaceae</taxon>
        <taxon>Klebsormidium</taxon>
    </lineage>
</organism>
<evidence type="ECO:0000313" key="2">
    <source>
        <dbReference type="Proteomes" id="UP000054558"/>
    </source>
</evidence>
<dbReference type="EMBL" id="DF237462">
    <property type="protein sequence ID" value="GAQ89342.1"/>
    <property type="molecule type" value="Genomic_DNA"/>
</dbReference>
<protein>
    <submittedName>
        <fullName evidence="1">Uncharacterized protein</fullName>
    </submittedName>
</protein>
<keyword evidence="2" id="KW-1185">Reference proteome</keyword>